<accession>A0A8S1AQK9</accession>
<evidence type="ECO:0000313" key="2">
    <source>
        <dbReference type="Proteomes" id="UP000494256"/>
    </source>
</evidence>
<gene>
    <name evidence="1" type="ORF">APLA_LOCUS12508</name>
</gene>
<reference evidence="1 2" key="1">
    <citation type="submission" date="2020-04" db="EMBL/GenBank/DDBJ databases">
        <authorList>
            <person name="Wallbank WR R."/>
            <person name="Pardo Diaz C."/>
            <person name="Kozak K."/>
            <person name="Martin S."/>
            <person name="Jiggins C."/>
            <person name="Moest M."/>
            <person name="Warren A I."/>
            <person name="Byers J.R.P. K."/>
            <person name="Montejo-Kovacevich G."/>
            <person name="Yen C E."/>
        </authorList>
    </citation>
    <scope>NUCLEOTIDE SEQUENCE [LARGE SCALE GENOMIC DNA]</scope>
</reference>
<dbReference type="EMBL" id="CADEBD010000344">
    <property type="protein sequence ID" value="CAB3248751.1"/>
    <property type="molecule type" value="Genomic_DNA"/>
</dbReference>
<dbReference type="Proteomes" id="UP000494256">
    <property type="component" value="Unassembled WGS sequence"/>
</dbReference>
<name>A0A8S1AQK9_ARCPL</name>
<evidence type="ECO:0000313" key="1">
    <source>
        <dbReference type="EMBL" id="CAB3248751.1"/>
    </source>
</evidence>
<dbReference type="OrthoDB" id="737510at2759"/>
<protein>
    <submittedName>
        <fullName evidence="1">Uncharacterized protein</fullName>
    </submittedName>
</protein>
<sequence length="85" mass="9799">MILPGRVDFKQAISQQTKPSKTKERSTLKSTHFSRRIPSNICAKEYPCLVYIRRQIELDKIHSFKVVVLRWSGAYCDTEPVSTVS</sequence>
<organism evidence="1 2">
    <name type="scientific">Arctia plantaginis</name>
    <name type="common">Wood tiger moth</name>
    <name type="synonym">Phalaena plantaginis</name>
    <dbReference type="NCBI Taxonomy" id="874455"/>
    <lineage>
        <taxon>Eukaryota</taxon>
        <taxon>Metazoa</taxon>
        <taxon>Ecdysozoa</taxon>
        <taxon>Arthropoda</taxon>
        <taxon>Hexapoda</taxon>
        <taxon>Insecta</taxon>
        <taxon>Pterygota</taxon>
        <taxon>Neoptera</taxon>
        <taxon>Endopterygota</taxon>
        <taxon>Lepidoptera</taxon>
        <taxon>Glossata</taxon>
        <taxon>Ditrysia</taxon>
        <taxon>Noctuoidea</taxon>
        <taxon>Erebidae</taxon>
        <taxon>Arctiinae</taxon>
        <taxon>Arctia</taxon>
    </lineage>
</organism>
<proteinExistence type="predicted"/>
<comment type="caution">
    <text evidence="1">The sequence shown here is derived from an EMBL/GenBank/DDBJ whole genome shotgun (WGS) entry which is preliminary data.</text>
</comment>
<dbReference type="AlphaFoldDB" id="A0A8S1AQK9"/>